<dbReference type="Proteomes" id="UP000094256">
    <property type="component" value="Chromosome"/>
</dbReference>
<name>A0A1B3ZEC6_9SPHN</name>
<dbReference type="SMART" id="SM00220">
    <property type="entry name" value="S_TKc"/>
    <property type="match status" value="1"/>
</dbReference>
<dbReference type="SUPFAM" id="SSF56112">
    <property type="entry name" value="Protein kinase-like (PK-like)"/>
    <property type="match status" value="1"/>
</dbReference>
<feature type="domain" description="Protein kinase" evidence="1">
    <location>
        <begin position="12"/>
        <end position="273"/>
    </location>
</feature>
<dbReference type="KEGG" id="span:AWL63_19125"/>
<dbReference type="CDD" id="cd14014">
    <property type="entry name" value="STKc_PknB_like"/>
    <property type="match status" value="1"/>
</dbReference>
<evidence type="ECO:0000259" key="1">
    <source>
        <dbReference type="PROSITE" id="PS50011"/>
    </source>
</evidence>
<keyword evidence="2" id="KW-0808">Transferase</keyword>
<dbReference type="EMBL" id="CP014168">
    <property type="protein sequence ID" value="AOH85743.1"/>
    <property type="molecule type" value="Genomic_DNA"/>
</dbReference>
<organism evidence="2 3">
    <name type="scientific">Sphingomonas panacis</name>
    <dbReference type="NCBI Taxonomy" id="1560345"/>
    <lineage>
        <taxon>Bacteria</taxon>
        <taxon>Pseudomonadati</taxon>
        <taxon>Pseudomonadota</taxon>
        <taxon>Alphaproteobacteria</taxon>
        <taxon>Sphingomonadales</taxon>
        <taxon>Sphingomonadaceae</taxon>
        <taxon>Sphingomonas</taxon>
    </lineage>
</organism>
<dbReference type="RefSeq" id="WP_069206272.1">
    <property type="nucleotide sequence ID" value="NZ_CP014168.1"/>
</dbReference>
<dbReference type="AlphaFoldDB" id="A0A1B3ZEC6"/>
<dbReference type="PROSITE" id="PS00108">
    <property type="entry name" value="PROTEIN_KINASE_ST"/>
    <property type="match status" value="1"/>
</dbReference>
<dbReference type="InterPro" id="IPR008271">
    <property type="entry name" value="Ser/Thr_kinase_AS"/>
</dbReference>
<accession>A0A1B3ZEC6</accession>
<gene>
    <name evidence="2" type="ORF">AWL63_19125</name>
</gene>
<keyword evidence="3" id="KW-1185">Reference proteome</keyword>
<dbReference type="PROSITE" id="PS50011">
    <property type="entry name" value="PROTEIN_KINASE_DOM"/>
    <property type="match status" value="1"/>
</dbReference>
<dbReference type="InterPro" id="IPR000719">
    <property type="entry name" value="Prot_kinase_dom"/>
</dbReference>
<keyword evidence="2" id="KW-0418">Kinase</keyword>
<dbReference type="Pfam" id="PF00069">
    <property type="entry name" value="Pkinase"/>
    <property type="match status" value="1"/>
</dbReference>
<dbReference type="STRING" id="1560345.AWL63_19125"/>
<reference evidence="2 3" key="1">
    <citation type="submission" date="2016-01" db="EMBL/GenBank/DDBJ databases">
        <title>Complete genome and mega plasmid sequence of Sphingomonas panacis DCY99 elicits systemic resistance in rice to Xanthomonas oryzae.</title>
        <authorList>
            <person name="Kim Y.J."/>
            <person name="Yang D.C."/>
            <person name="Sing P."/>
        </authorList>
    </citation>
    <scope>NUCLEOTIDE SEQUENCE [LARGE SCALE GENOMIC DNA]</scope>
    <source>
        <strain evidence="2 3">DCY99</strain>
    </source>
</reference>
<protein>
    <submittedName>
        <fullName evidence="2">Protein kinase</fullName>
    </submittedName>
</protein>
<dbReference type="Gene3D" id="1.10.510.10">
    <property type="entry name" value="Transferase(Phosphotransferase) domain 1"/>
    <property type="match status" value="1"/>
</dbReference>
<dbReference type="Gene3D" id="3.30.200.20">
    <property type="entry name" value="Phosphorylase Kinase, domain 1"/>
    <property type="match status" value="1"/>
</dbReference>
<dbReference type="OrthoDB" id="9801841at2"/>
<proteinExistence type="predicted"/>
<sequence>MLQPYKRAELQFAEIREIGSDGRNSKTWIVHDVQLGAEIVMKTIAKSSLHSVNGFFDEAKALYATAHQNVVQVHYACEDQDSVYVAMPLYRRGSVKGLMAASNLTARETVRLGCQMLSGLHNIHSKGLIHFDIKPDNILLSNRGEALLADFGLAKQMQLGLARPNGLYIRMAPPEATTNQQFDLRFDIYQVGLTLYRMTIGNDAFNRQFSRFEHGGNINMTALAGEILAGTFPDRQAFDEHVPTRLRKVIVKCIEPDRNNRYNSALEVANALASVEDGLDWQLARGTLDKTWIKNEMGTEKRFVLNADGSTVFTTTAPGGTPRRKTDLCVRRMTRREIESVLKKN</sequence>
<dbReference type="GO" id="GO:0005524">
    <property type="term" value="F:ATP binding"/>
    <property type="evidence" value="ECO:0007669"/>
    <property type="project" value="InterPro"/>
</dbReference>
<evidence type="ECO:0000313" key="3">
    <source>
        <dbReference type="Proteomes" id="UP000094256"/>
    </source>
</evidence>
<evidence type="ECO:0000313" key="2">
    <source>
        <dbReference type="EMBL" id="AOH85743.1"/>
    </source>
</evidence>
<dbReference type="GO" id="GO:0004672">
    <property type="term" value="F:protein kinase activity"/>
    <property type="evidence" value="ECO:0007669"/>
    <property type="project" value="InterPro"/>
</dbReference>
<dbReference type="InterPro" id="IPR011009">
    <property type="entry name" value="Kinase-like_dom_sf"/>
</dbReference>
<dbReference type="PANTHER" id="PTHR24345">
    <property type="entry name" value="SERINE/THREONINE-PROTEIN KINASE PLK"/>
    <property type="match status" value="1"/>
</dbReference>